<evidence type="ECO:0000256" key="7">
    <source>
        <dbReference type="ARBA" id="ARBA00023136"/>
    </source>
</evidence>
<feature type="transmembrane region" description="Helical" evidence="8">
    <location>
        <begin position="53"/>
        <end position="74"/>
    </location>
</feature>
<dbReference type="InterPro" id="IPR011701">
    <property type="entry name" value="MFS"/>
</dbReference>
<reference evidence="10 11" key="1">
    <citation type="submission" date="2023-08" db="EMBL/GenBank/DDBJ databases">
        <title>Functional and genomic diversity of the sorghum phyllosphere microbiome.</title>
        <authorList>
            <person name="Shade A."/>
        </authorList>
    </citation>
    <scope>NUCLEOTIDE SEQUENCE [LARGE SCALE GENOMIC DNA]</scope>
    <source>
        <strain evidence="10 11">SORGH_AS_0919</strain>
    </source>
</reference>
<feature type="transmembrane region" description="Helical" evidence="8">
    <location>
        <begin position="376"/>
        <end position="396"/>
    </location>
</feature>
<keyword evidence="7 8" id="KW-0472">Membrane</keyword>
<evidence type="ECO:0000259" key="9">
    <source>
        <dbReference type="PROSITE" id="PS50850"/>
    </source>
</evidence>
<comment type="caution">
    <text evidence="10">The sequence shown here is derived from an EMBL/GenBank/DDBJ whole genome shotgun (WGS) entry which is preliminary data.</text>
</comment>
<dbReference type="PROSITE" id="PS50850">
    <property type="entry name" value="MFS"/>
    <property type="match status" value="1"/>
</dbReference>
<dbReference type="PANTHER" id="PTHR43271:SF1">
    <property type="entry name" value="INNER MEMBRANE TRANSPORT PROTEIN YNFM"/>
    <property type="match status" value="1"/>
</dbReference>
<dbReference type="SUPFAM" id="SSF103473">
    <property type="entry name" value="MFS general substrate transporter"/>
    <property type="match status" value="1"/>
</dbReference>
<keyword evidence="5 8" id="KW-0812">Transmembrane</keyword>
<feature type="transmembrane region" description="Helical" evidence="8">
    <location>
        <begin position="316"/>
        <end position="337"/>
    </location>
</feature>
<proteinExistence type="inferred from homology"/>
<dbReference type="Proteomes" id="UP001260188">
    <property type="component" value="Unassembled WGS sequence"/>
</dbReference>
<evidence type="ECO:0000256" key="6">
    <source>
        <dbReference type="ARBA" id="ARBA00022989"/>
    </source>
</evidence>
<evidence type="ECO:0000313" key="11">
    <source>
        <dbReference type="Proteomes" id="UP001260188"/>
    </source>
</evidence>
<dbReference type="Pfam" id="PF07690">
    <property type="entry name" value="MFS_1"/>
    <property type="match status" value="1"/>
</dbReference>
<accession>A0ABU1I477</accession>
<keyword evidence="11" id="KW-1185">Reference proteome</keyword>
<feature type="transmembrane region" description="Helical" evidence="8">
    <location>
        <begin position="289"/>
        <end position="310"/>
    </location>
</feature>
<feature type="transmembrane region" description="Helical" evidence="8">
    <location>
        <begin position="256"/>
        <end position="277"/>
    </location>
</feature>
<dbReference type="PANTHER" id="PTHR43271">
    <property type="entry name" value="BLL2771 PROTEIN"/>
    <property type="match status" value="1"/>
</dbReference>
<comment type="similarity">
    <text evidence="2">Belongs to the major facilitator superfamily.</text>
</comment>
<feature type="domain" description="Major facilitator superfamily (MFS) profile" evidence="9">
    <location>
        <begin position="13"/>
        <end position="401"/>
    </location>
</feature>
<keyword evidence="6 8" id="KW-1133">Transmembrane helix</keyword>
<feature type="transmembrane region" description="Helical" evidence="8">
    <location>
        <begin position="141"/>
        <end position="160"/>
    </location>
</feature>
<evidence type="ECO:0000256" key="1">
    <source>
        <dbReference type="ARBA" id="ARBA00004651"/>
    </source>
</evidence>
<organism evidence="10 11">
    <name type="scientific">Microbacterium paludicola</name>
    <dbReference type="NCBI Taxonomy" id="300019"/>
    <lineage>
        <taxon>Bacteria</taxon>
        <taxon>Bacillati</taxon>
        <taxon>Actinomycetota</taxon>
        <taxon>Actinomycetes</taxon>
        <taxon>Micrococcales</taxon>
        <taxon>Microbacteriaceae</taxon>
        <taxon>Microbacterium</taxon>
    </lineage>
</organism>
<keyword evidence="3" id="KW-0813">Transport</keyword>
<feature type="transmembrane region" description="Helical" evidence="8">
    <location>
        <begin position="349"/>
        <end position="370"/>
    </location>
</feature>
<name>A0ABU1I477_9MICO</name>
<comment type="subcellular location">
    <subcellularLocation>
        <location evidence="1">Cell membrane</location>
        <topology evidence="1">Multi-pass membrane protein</topology>
    </subcellularLocation>
</comment>
<feature type="transmembrane region" description="Helical" evidence="8">
    <location>
        <begin position="172"/>
        <end position="191"/>
    </location>
</feature>
<feature type="transmembrane region" description="Helical" evidence="8">
    <location>
        <begin position="81"/>
        <end position="101"/>
    </location>
</feature>
<evidence type="ECO:0000256" key="2">
    <source>
        <dbReference type="ARBA" id="ARBA00008335"/>
    </source>
</evidence>
<dbReference type="InterPro" id="IPR020846">
    <property type="entry name" value="MFS_dom"/>
</dbReference>
<dbReference type="Gene3D" id="1.20.1250.20">
    <property type="entry name" value="MFS general substrate transporter like domains"/>
    <property type="match status" value="2"/>
</dbReference>
<evidence type="ECO:0000256" key="5">
    <source>
        <dbReference type="ARBA" id="ARBA00022692"/>
    </source>
</evidence>
<sequence length="403" mass="41003">MRAFTGHLPGSPAYRRLIAGLFFAGVATFAQLYSPQAVLPFIGSEFGVEPATAALAVSVSTLGLAVSVIPWSVVADRIGRVPAMAIGVIAATVLGLLAPLAPTLPLLLGARLLEGAALGAVPAIALAYLSEEVDAAHTATAAGSYVAGTTIGGLLGRLVAGPFGDVGLWRGGVFAVAAVCAASAALFLWLTPPAQGFAPQRRTGASGPALVARLVTNLRDRRQLALYAQGFLLMGGFVAVYNYLGFHLVAPPYSLPLWVVSFLFLAYLAGTVASPWAGSLAGRHGRLPVLLAALAVMAIGIIVTAVPHVIAVLVGLLVLTAGFFGAHAIASGWAPAAAASQTRAQAASLYYLGYYGGSSLFGWLLGYAFHDLGWPGVAGCTLAMVAVAGLLAVLGLRAPRRAA</sequence>
<keyword evidence="4" id="KW-1003">Cell membrane</keyword>
<dbReference type="RefSeq" id="WP_258039027.1">
    <property type="nucleotide sequence ID" value="NZ_JAVIZA010000001.1"/>
</dbReference>
<feature type="transmembrane region" description="Helical" evidence="8">
    <location>
        <begin position="12"/>
        <end position="33"/>
    </location>
</feature>
<protein>
    <submittedName>
        <fullName evidence="10">YNFM family putative membrane transporter</fullName>
    </submittedName>
</protein>
<dbReference type="CDD" id="cd17324">
    <property type="entry name" value="MFS_NepI_like"/>
    <property type="match status" value="1"/>
</dbReference>
<evidence type="ECO:0000313" key="10">
    <source>
        <dbReference type="EMBL" id="MDR6168684.1"/>
    </source>
</evidence>
<gene>
    <name evidence="10" type="ORF">QE367_002888</name>
</gene>
<feature type="transmembrane region" description="Helical" evidence="8">
    <location>
        <begin position="107"/>
        <end position="129"/>
    </location>
</feature>
<evidence type="ECO:0000256" key="4">
    <source>
        <dbReference type="ARBA" id="ARBA00022475"/>
    </source>
</evidence>
<dbReference type="InterPro" id="IPR036259">
    <property type="entry name" value="MFS_trans_sf"/>
</dbReference>
<feature type="transmembrane region" description="Helical" evidence="8">
    <location>
        <begin position="224"/>
        <end position="244"/>
    </location>
</feature>
<evidence type="ECO:0000256" key="8">
    <source>
        <dbReference type="SAM" id="Phobius"/>
    </source>
</evidence>
<evidence type="ECO:0000256" key="3">
    <source>
        <dbReference type="ARBA" id="ARBA00022448"/>
    </source>
</evidence>
<dbReference type="EMBL" id="JAVIZA010000001">
    <property type="protein sequence ID" value="MDR6168684.1"/>
    <property type="molecule type" value="Genomic_DNA"/>
</dbReference>